<dbReference type="OrthoDB" id="7858099at2"/>
<name>A0A327YU08_9RHOB</name>
<sequence length="228" mass="24802">MKRQIVTLPLSLMRVTSIDWDIDWRGAPEAGLTDGNTQVVMNQVPRWVGHLDMTMRDDWLRSWRAHRWQAQGRVGIYRLYMFDPLGFNLQAIVGRAVAETGIPFATGERFSSGSGFSPNVYLEAAAAASAGDTYVTVTCTDADLVPAPGQIMSAGDWPMGVVSVEANGDDTYTLGIQMPLRADMAAGDLVSCMATGLFEVDDDLAGAAPYGKLNRSAFSVSFREVLNR</sequence>
<gene>
    <name evidence="1" type="ORF">ATI53_1001219</name>
</gene>
<reference evidence="1 2" key="1">
    <citation type="submission" date="2018-06" db="EMBL/GenBank/DDBJ databases">
        <title>Genomic Encyclopedia of Archaeal and Bacterial Type Strains, Phase II (KMG-II): from individual species to whole genera.</title>
        <authorList>
            <person name="Goeker M."/>
        </authorList>
    </citation>
    <scope>NUCLEOTIDE SEQUENCE [LARGE SCALE GENOMIC DNA]</scope>
    <source>
        <strain evidence="1 2">DSM 22011</strain>
    </source>
</reference>
<proteinExistence type="predicted"/>
<evidence type="ECO:0000313" key="1">
    <source>
        <dbReference type="EMBL" id="RAK24112.1"/>
    </source>
</evidence>
<dbReference type="EMBL" id="QLMG01000001">
    <property type="protein sequence ID" value="RAK24112.1"/>
    <property type="molecule type" value="Genomic_DNA"/>
</dbReference>
<dbReference type="AlphaFoldDB" id="A0A327YU08"/>
<organism evidence="1 2">
    <name type="scientific">Salipiger aestuarii</name>
    <dbReference type="NCBI Taxonomy" id="568098"/>
    <lineage>
        <taxon>Bacteria</taxon>
        <taxon>Pseudomonadati</taxon>
        <taxon>Pseudomonadota</taxon>
        <taxon>Alphaproteobacteria</taxon>
        <taxon>Rhodobacterales</taxon>
        <taxon>Roseobacteraceae</taxon>
        <taxon>Salipiger</taxon>
    </lineage>
</organism>
<evidence type="ECO:0000313" key="2">
    <source>
        <dbReference type="Proteomes" id="UP000249165"/>
    </source>
</evidence>
<comment type="caution">
    <text evidence="1">The sequence shown here is derived from an EMBL/GenBank/DDBJ whole genome shotgun (WGS) entry which is preliminary data.</text>
</comment>
<dbReference type="Proteomes" id="UP000249165">
    <property type="component" value="Unassembled WGS sequence"/>
</dbReference>
<accession>A0A327YU08</accession>
<keyword evidence="2" id="KW-1185">Reference proteome</keyword>
<dbReference type="RefSeq" id="WP_111549524.1">
    <property type="nucleotide sequence ID" value="NZ_LIQE01000057.1"/>
</dbReference>
<protein>
    <submittedName>
        <fullName evidence="1">Uncharacterized protein</fullName>
    </submittedName>
</protein>